<evidence type="ECO:0000256" key="1">
    <source>
        <dbReference type="SAM" id="MobiDB-lite"/>
    </source>
</evidence>
<dbReference type="EMBL" id="JAFJZO010000021">
    <property type="protein sequence ID" value="KAG5505788.1"/>
    <property type="molecule type" value="Genomic_DNA"/>
</dbReference>
<accession>A0A836IPW0</accession>
<gene>
    <name evidence="2" type="ORF">JKF63_05124</name>
</gene>
<dbReference type="Proteomes" id="UP000674318">
    <property type="component" value="Chromosome 21"/>
</dbReference>
<evidence type="ECO:0000313" key="2">
    <source>
        <dbReference type="EMBL" id="KAG5505788.1"/>
    </source>
</evidence>
<organism evidence="2 3">
    <name type="scientific">Porcisia hertigi</name>
    <dbReference type="NCBI Taxonomy" id="2761500"/>
    <lineage>
        <taxon>Eukaryota</taxon>
        <taxon>Discoba</taxon>
        <taxon>Euglenozoa</taxon>
        <taxon>Kinetoplastea</taxon>
        <taxon>Metakinetoplastina</taxon>
        <taxon>Trypanosomatida</taxon>
        <taxon>Trypanosomatidae</taxon>
        <taxon>Leishmaniinae</taxon>
        <taxon>Porcisia</taxon>
    </lineage>
</organism>
<reference evidence="2 3" key="1">
    <citation type="submission" date="2021-02" db="EMBL/GenBank/DDBJ databases">
        <title>Porcisia hertigi Genome sequencing and assembly.</title>
        <authorList>
            <person name="Almutairi H."/>
            <person name="Gatherer D."/>
        </authorList>
    </citation>
    <scope>NUCLEOTIDE SEQUENCE [LARGE SCALE GENOMIC DNA]</scope>
    <source>
        <strain evidence="2 3">C119</strain>
    </source>
</reference>
<proteinExistence type="predicted"/>
<keyword evidence="3" id="KW-1185">Reference proteome</keyword>
<dbReference type="KEGG" id="phet:94291170"/>
<comment type="caution">
    <text evidence="2">The sequence shown here is derived from an EMBL/GenBank/DDBJ whole genome shotgun (WGS) entry which is preliminary data.</text>
</comment>
<feature type="region of interest" description="Disordered" evidence="1">
    <location>
        <begin position="145"/>
        <end position="164"/>
    </location>
</feature>
<dbReference type="AlphaFoldDB" id="A0A836IPW0"/>
<evidence type="ECO:0000313" key="3">
    <source>
        <dbReference type="Proteomes" id="UP000674318"/>
    </source>
</evidence>
<sequence length="386" mass="41897">MPQLSAAPALTSVQLRRRLSNRLATLSQTAIAMLCSLVAVLIVSGVLPGAQAAEGPATFRCLKPFSSMDSFQSVAKLPLSQNCDYVYFTVKDARAELSCVSPAAAAVSSETTCNVTVRWSMQRASDVETLLKRQVGTDSDYFAQEANEGSAPTPPNSIHDKRSSPMSFLTEDEDVWRYAVSLKSKGHSTINYKGFNNGDGYSLCCDALEEAICVWAALHKGDNDMATDEHVDKRFLLQPRRTLWSCPLPFPTPHSAADGGSAGGDAGSRVELTDLDEEDNINVFHGVITKPLHRMVEGPWEVIIQMWRRRQRISPVGTGSSSPPSAGHSIESEQLGRIVIPFTVNVDALRRQGRIAHVPNVARSVENTGEVMNIADEQVIGEAADL</sequence>
<name>A0A836IPW0_9TRYP</name>
<dbReference type="GeneID" id="94291170"/>
<protein>
    <submittedName>
        <fullName evidence="2">Uncharacterized protein</fullName>
    </submittedName>
</protein>
<dbReference type="OrthoDB" id="242263at2759"/>
<dbReference type="RefSeq" id="XP_067757456.1">
    <property type="nucleotide sequence ID" value="XM_067901093.1"/>
</dbReference>